<name>A0AA52EJQ0_9PROT</name>
<evidence type="ECO:0000256" key="7">
    <source>
        <dbReference type="ARBA" id="ARBA00023136"/>
    </source>
</evidence>
<protein>
    <submittedName>
        <fullName evidence="10">Exosortase-associated EpsI family protein</fullName>
    </submittedName>
</protein>
<dbReference type="KEGG" id="tmk:QGN29_02720"/>
<evidence type="ECO:0000313" key="10">
    <source>
        <dbReference type="EMBL" id="WND03281.1"/>
    </source>
</evidence>
<comment type="subcellular location">
    <subcellularLocation>
        <location evidence="1">Cell membrane</location>
        <topology evidence="1">Multi-pass membrane protein</topology>
    </subcellularLocation>
</comment>
<evidence type="ECO:0000256" key="6">
    <source>
        <dbReference type="ARBA" id="ARBA00022989"/>
    </source>
</evidence>
<keyword evidence="3" id="KW-0645">Protease</keyword>
<dbReference type="Pfam" id="PF09721">
    <property type="entry name" value="Exosortase_EpsH"/>
    <property type="match status" value="1"/>
</dbReference>
<feature type="domain" description="Methanolan biosynthesis EpsI" evidence="9">
    <location>
        <begin position="277"/>
        <end position="379"/>
    </location>
</feature>
<keyword evidence="7 8" id="KW-0472">Membrane</keyword>
<dbReference type="Pfam" id="PF11984">
    <property type="entry name" value="DUF3485"/>
    <property type="match status" value="1"/>
</dbReference>
<dbReference type="InterPro" id="IPR026392">
    <property type="entry name" value="Exo/Archaeosortase_dom"/>
</dbReference>
<dbReference type="InterPro" id="IPR014263">
    <property type="entry name" value="Methanolan_biosynth_EpsI"/>
</dbReference>
<dbReference type="GO" id="GO:0005886">
    <property type="term" value="C:plasma membrane"/>
    <property type="evidence" value="ECO:0007669"/>
    <property type="project" value="UniProtKB-SubCell"/>
</dbReference>
<evidence type="ECO:0000256" key="4">
    <source>
        <dbReference type="ARBA" id="ARBA00022692"/>
    </source>
</evidence>
<organism evidence="10 11">
    <name type="scientific">Temperatibacter marinus</name>
    <dbReference type="NCBI Taxonomy" id="1456591"/>
    <lineage>
        <taxon>Bacteria</taxon>
        <taxon>Pseudomonadati</taxon>
        <taxon>Pseudomonadota</taxon>
        <taxon>Alphaproteobacteria</taxon>
        <taxon>Kordiimonadales</taxon>
        <taxon>Temperatibacteraceae</taxon>
        <taxon>Temperatibacter</taxon>
    </lineage>
</organism>
<dbReference type="Proteomes" id="UP001268683">
    <property type="component" value="Chromosome"/>
</dbReference>
<dbReference type="GO" id="GO:0008233">
    <property type="term" value="F:peptidase activity"/>
    <property type="evidence" value="ECO:0007669"/>
    <property type="project" value="UniProtKB-KW"/>
</dbReference>
<evidence type="ECO:0000256" key="2">
    <source>
        <dbReference type="ARBA" id="ARBA00022475"/>
    </source>
</evidence>
<dbReference type="AlphaFoldDB" id="A0AA52EJQ0"/>
<proteinExistence type="predicted"/>
<keyword evidence="6 8" id="KW-1133">Transmembrane helix</keyword>
<reference evidence="10" key="1">
    <citation type="submission" date="2023-04" db="EMBL/GenBank/DDBJ databases">
        <title>Complete genome sequence of Temperatibacter marinus.</title>
        <authorList>
            <person name="Rong J.-C."/>
            <person name="Yi M.-L."/>
            <person name="Zhao Q."/>
        </authorList>
    </citation>
    <scope>NUCLEOTIDE SEQUENCE</scope>
    <source>
        <strain evidence="10">NBRC 110045</strain>
    </source>
</reference>
<dbReference type="InterPro" id="IPR019127">
    <property type="entry name" value="Exosortase"/>
</dbReference>
<evidence type="ECO:0000256" key="5">
    <source>
        <dbReference type="ARBA" id="ARBA00022801"/>
    </source>
</evidence>
<gene>
    <name evidence="10" type="ORF">QGN29_02720</name>
</gene>
<feature type="transmembrane region" description="Helical" evidence="8">
    <location>
        <begin position="7"/>
        <end position="25"/>
    </location>
</feature>
<dbReference type="RefSeq" id="WP_310799134.1">
    <property type="nucleotide sequence ID" value="NZ_CP123872.1"/>
</dbReference>
<dbReference type="EMBL" id="CP123872">
    <property type="protein sequence ID" value="WND03281.1"/>
    <property type="molecule type" value="Genomic_DNA"/>
</dbReference>
<keyword evidence="4 8" id="KW-0812">Transmembrane</keyword>
<evidence type="ECO:0000313" key="11">
    <source>
        <dbReference type="Proteomes" id="UP001268683"/>
    </source>
</evidence>
<feature type="transmembrane region" description="Helical" evidence="8">
    <location>
        <begin position="31"/>
        <end position="48"/>
    </location>
</feature>
<evidence type="ECO:0000256" key="3">
    <source>
        <dbReference type="ARBA" id="ARBA00022670"/>
    </source>
</evidence>
<sequence length="444" mass="49930">MTYFREKLMPVVVLMVAILMIWPLIKEANQDWVSLFWLSLATIIIVISDQKSAALKSIKLDKRFFLLLAIVLIIGYLILELDKLRLLGGAFLLSYGLAHKNLTPVQILSLSILLVLLVPMPYGIEKSIGLWLAQKEAVFFTELAQLMSLNVYHIGSQIIAGNEAITINENCSGTLLLIPALMSFIYVASQKATSAKGYFFLISLALPYAVLFNVMRIGLLLLLHWQAEADLVKSFHDFLGLFVSVLVWILPILWVVKDRPLPFSFERSKSMIATGCVITLLAGFFMIRSDTSSNQLNPNIPIYTSGWIGEEEDIQAEELRILNADFVTRRTYTNLSTDRTIQVTYIFHRNEKDALKHSSLNCFQALGWAMTRKKTVGISDTAISAIYLGESFQSKQTISEVIFRPDLQTYFGEKGTMRIQIVESGEVSSQKAAQTATDFVKTIF</sequence>
<feature type="transmembrane region" description="Helical" evidence="8">
    <location>
        <begin position="238"/>
        <end position="256"/>
    </location>
</feature>
<evidence type="ECO:0000256" key="8">
    <source>
        <dbReference type="SAM" id="Phobius"/>
    </source>
</evidence>
<feature type="transmembrane region" description="Helical" evidence="8">
    <location>
        <begin position="105"/>
        <end position="124"/>
    </location>
</feature>
<dbReference type="NCBIfam" id="TIGR04178">
    <property type="entry name" value="exo_archaeo"/>
    <property type="match status" value="1"/>
</dbReference>
<dbReference type="GO" id="GO:0006508">
    <property type="term" value="P:proteolysis"/>
    <property type="evidence" value="ECO:0007669"/>
    <property type="project" value="UniProtKB-KW"/>
</dbReference>
<keyword evidence="11" id="KW-1185">Reference proteome</keyword>
<keyword evidence="2" id="KW-1003">Cell membrane</keyword>
<keyword evidence="5" id="KW-0378">Hydrolase</keyword>
<feature type="transmembrane region" description="Helical" evidence="8">
    <location>
        <begin position="268"/>
        <end position="287"/>
    </location>
</feature>
<feature type="transmembrane region" description="Helical" evidence="8">
    <location>
        <begin position="60"/>
        <end position="79"/>
    </location>
</feature>
<evidence type="ECO:0000256" key="1">
    <source>
        <dbReference type="ARBA" id="ARBA00004651"/>
    </source>
</evidence>
<evidence type="ECO:0000259" key="9">
    <source>
        <dbReference type="Pfam" id="PF11984"/>
    </source>
</evidence>
<accession>A0AA52EJQ0</accession>
<feature type="transmembrane region" description="Helical" evidence="8">
    <location>
        <begin position="199"/>
        <end position="226"/>
    </location>
</feature>